<protein>
    <recommendedName>
        <fullName evidence="3">Alstrom syndrome protein 1</fullName>
    </recommendedName>
</protein>
<evidence type="ECO:0000313" key="1">
    <source>
        <dbReference type="EMBL" id="KFP54352.1"/>
    </source>
</evidence>
<dbReference type="Proteomes" id="UP000053745">
    <property type="component" value="Unassembled WGS sequence"/>
</dbReference>
<accession>A0A091LEF8</accession>
<reference evidence="1 2" key="1">
    <citation type="submission" date="2014-04" db="EMBL/GenBank/DDBJ databases">
        <title>Genome evolution of avian class.</title>
        <authorList>
            <person name="Zhang G."/>
            <person name="Li C."/>
        </authorList>
    </citation>
    <scope>NUCLEOTIDE SEQUENCE [LARGE SCALE GENOMIC DNA]</scope>
    <source>
        <strain evidence="1">BGI_N323</strain>
    </source>
</reference>
<dbReference type="PANTHER" id="PTHR21553:SF22">
    <property type="entry name" value="CENTROSOME-ASSOCIATED PROTEIN ALMS1"/>
    <property type="match status" value="1"/>
</dbReference>
<sequence length="262" mass="29241">TQTLKSADEEERKARAWVKLKLASRSQESVSDFNEEDQQRIEEIKAELLLSAKKSALAKDPQVCVLEAASEYSRNQEPDIERFKAPSDKRFQTDKQTQAVRTKELLESSLRQAVPLYRADPSDCCLLKDTQFKSLSTIQTPICNQHQTVATSHSDAVVEVHPSLLKEWDTGAMRSAAASDIQAEVHLSAQKQLSMEKCSEDMAKQITSITFSSRKRLQSPLTSVALSSSLARDGLDGIMPLEVASASTEEHSHGKQHWERSK</sequence>
<dbReference type="GO" id="GO:0005813">
    <property type="term" value="C:centrosome"/>
    <property type="evidence" value="ECO:0007669"/>
    <property type="project" value="TreeGrafter"/>
</dbReference>
<proteinExistence type="predicted"/>
<dbReference type="PANTHER" id="PTHR21553">
    <property type="entry name" value="ALMS1-RELATED"/>
    <property type="match status" value="1"/>
</dbReference>
<dbReference type="GO" id="GO:0008017">
    <property type="term" value="F:microtubule binding"/>
    <property type="evidence" value="ECO:0007669"/>
    <property type="project" value="TreeGrafter"/>
</dbReference>
<feature type="non-terminal residue" evidence="1">
    <location>
        <position position="262"/>
    </location>
</feature>
<dbReference type="EMBL" id="KL317976">
    <property type="protein sequence ID" value="KFP54352.1"/>
    <property type="molecule type" value="Genomic_DNA"/>
</dbReference>
<dbReference type="AlphaFoldDB" id="A0A091LEF8"/>
<feature type="non-terminal residue" evidence="1">
    <location>
        <position position="1"/>
    </location>
</feature>
<name>A0A091LEF8_CATAU</name>
<dbReference type="OrthoDB" id="6163239at2759"/>
<dbReference type="GO" id="GO:0005814">
    <property type="term" value="C:centriole"/>
    <property type="evidence" value="ECO:0007669"/>
    <property type="project" value="TreeGrafter"/>
</dbReference>
<dbReference type="GO" id="GO:0046599">
    <property type="term" value="P:regulation of centriole replication"/>
    <property type="evidence" value="ECO:0007669"/>
    <property type="project" value="TreeGrafter"/>
</dbReference>
<evidence type="ECO:0000313" key="2">
    <source>
        <dbReference type="Proteomes" id="UP000053745"/>
    </source>
</evidence>
<organism evidence="1 2">
    <name type="scientific">Cathartes aura</name>
    <name type="common">Turkey vulture</name>
    <name type="synonym">Vultur aura</name>
    <dbReference type="NCBI Taxonomy" id="43455"/>
    <lineage>
        <taxon>Eukaryota</taxon>
        <taxon>Metazoa</taxon>
        <taxon>Chordata</taxon>
        <taxon>Craniata</taxon>
        <taxon>Vertebrata</taxon>
        <taxon>Euteleostomi</taxon>
        <taxon>Archelosauria</taxon>
        <taxon>Archosauria</taxon>
        <taxon>Dinosauria</taxon>
        <taxon>Saurischia</taxon>
        <taxon>Theropoda</taxon>
        <taxon>Coelurosauria</taxon>
        <taxon>Aves</taxon>
        <taxon>Neognathae</taxon>
        <taxon>Neoaves</taxon>
        <taxon>Telluraves</taxon>
        <taxon>Accipitrimorphae</taxon>
        <taxon>Accipitriformes</taxon>
        <taxon>Cathartidae</taxon>
        <taxon>Cathartes</taxon>
    </lineage>
</organism>
<keyword evidence="2" id="KW-1185">Reference proteome</keyword>
<evidence type="ECO:0008006" key="3">
    <source>
        <dbReference type="Google" id="ProtNLM"/>
    </source>
</evidence>
<dbReference type="GO" id="GO:0005829">
    <property type="term" value="C:cytosol"/>
    <property type="evidence" value="ECO:0007669"/>
    <property type="project" value="TreeGrafter"/>
</dbReference>
<gene>
    <name evidence="1" type="ORF">N323_04086</name>
</gene>